<keyword evidence="2" id="KW-1185">Reference proteome</keyword>
<name>A0A448X823_9PLAT</name>
<evidence type="ECO:0000313" key="1">
    <source>
        <dbReference type="EMBL" id="VEL30501.1"/>
    </source>
</evidence>
<dbReference type="Proteomes" id="UP000784294">
    <property type="component" value="Unassembled WGS sequence"/>
</dbReference>
<sequence>MGPGLVVDTRFFHANFCRAQPTDQSRYAVGRSISPVPLTLWAAQDGALSRKGAINGIFATEAADGKSRICWKV</sequence>
<accession>A0A448X823</accession>
<organism evidence="1 2">
    <name type="scientific">Protopolystoma xenopodis</name>
    <dbReference type="NCBI Taxonomy" id="117903"/>
    <lineage>
        <taxon>Eukaryota</taxon>
        <taxon>Metazoa</taxon>
        <taxon>Spiralia</taxon>
        <taxon>Lophotrochozoa</taxon>
        <taxon>Platyhelminthes</taxon>
        <taxon>Monogenea</taxon>
        <taxon>Polyopisthocotylea</taxon>
        <taxon>Polystomatidea</taxon>
        <taxon>Polystomatidae</taxon>
        <taxon>Protopolystoma</taxon>
    </lineage>
</organism>
<comment type="caution">
    <text evidence="1">The sequence shown here is derived from an EMBL/GenBank/DDBJ whole genome shotgun (WGS) entry which is preliminary data.</text>
</comment>
<evidence type="ECO:0000313" key="2">
    <source>
        <dbReference type="Proteomes" id="UP000784294"/>
    </source>
</evidence>
<proteinExistence type="predicted"/>
<dbReference type="AlphaFoldDB" id="A0A448X823"/>
<protein>
    <submittedName>
        <fullName evidence="1">Uncharacterized protein</fullName>
    </submittedName>
</protein>
<reference evidence="1" key="1">
    <citation type="submission" date="2018-11" db="EMBL/GenBank/DDBJ databases">
        <authorList>
            <consortium name="Pathogen Informatics"/>
        </authorList>
    </citation>
    <scope>NUCLEOTIDE SEQUENCE</scope>
</reference>
<dbReference type="EMBL" id="CAAALY010112819">
    <property type="protein sequence ID" value="VEL30501.1"/>
    <property type="molecule type" value="Genomic_DNA"/>
</dbReference>
<gene>
    <name evidence="1" type="ORF">PXEA_LOCUS23941</name>
</gene>